<organism evidence="2 3">
    <name type="scientific">Bacteroides luti</name>
    <dbReference type="NCBI Taxonomy" id="1297750"/>
    <lineage>
        <taxon>Bacteria</taxon>
        <taxon>Pseudomonadati</taxon>
        <taxon>Bacteroidota</taxon>
        <taxon>Bacteroidia</taxon>
        <taxon>Bacteroidales</taxon>
        <taxon>Bacteroidaceae</taxon>
        <taxon>Bacteroides</taxon>
    </lineage>
</organism>
<accession>A0A1M4ZNL9</accession>
<sequence length="89" mass="10050">MKNIGAFKKSLIISIIYVGLSILALLAIYPGSSFNGAWCWFVLELTLPVSFLSFGLIYFGILDEVGILQVQGVMFLITWFFLYCVMKKK</sequence>
<gene>
    <name evidence="2" type="ORF">SAMN05444405_1062</name>
</gene>
<dbReference type="OrthoDB" id="797805at2"/>
<keyword evidence="3" id="KW-1185">Reference proteome</keyword>
<dbReference type="EMBL" id="FQTV01000006">
    <property type="protein sequence ID" value="SHF19525.1"/>
    <property type="molecule type" value="Genomic_DNA"/>
</dbReference>
<name>A0A1M4ZNL9_9BACE</name>
<protein>
    <submittedName>
        <fullName evidence="2">Uncharacterized protein</fullName>
    </submittedName>
</protein>
<dbReference type="STRING" id="1297750.SAMN05444405_1062"/>
<dbReference type="Proteomes" id="UP000184509">
    <property type="component" value="Unassembled WGS sequence"/>
</dbReference>
<feature type="transmembrane region" description="Helical" evidence="1">
    <location>
        <begin position="67"/>
        <end position="86"/>
    </location>
</feature>
<keyword evidence="1" id="KW-0812">Transmembrane</keyword>
<evidence type="ECO:0000313" key="2">
    <source>
        <dbReference type="EMBL" id="SHF19525.1"/>
    </source>
</evidence>
<dbReference type="AlphaFoldDB" id="A0A1M4ZNL9"/>
<feature type="transmembrane region" description="Helical" evidence="1">
    <location>
        <begin position="38"/>
        <end position="61"/>
    </location>
</feature>
<reference evidence="2 3" key="1">
    <citation type="submission" date="2016-11" db="EMBL/GenBank/DDBJ databases">
        <authorList>
            <person name="Jaros S."/>
            <person name="Januszkiewicz K."/>
            <person name="Wedrychowicz H."/>
        </authorList>
    </citation>
    <scope>NUCLEOTIDE SEQUENCE [LARGE SCALE GENOMIC DNA]</scope>
    <source>
        <strain evidence="2 3">DSM 26991</strain>
    </source>
</reference>
<keyword evidence="1" id="KW-1133">Transmembrane helix</keyword>
<evidence type="ECO:0000313" key="3">
    <source>
        <dbReference type="Proteomes" id="UP000184509"/>
    </source>
</evidence>
<dbReference type="RefSeq" id="WP_073400541.1">
    <property type="nucleotide sequence ID" value="NZ_FQTV01000006.1"/>
</dbReference>
<proteinExistence type="predicted"/>
<feature type="transmembrane region" description="Helical" evidence="1">
    <location>
        <begin position="12"/>
        <end position="31"/>
    </location>
</feature>
<keyword evidence="1" id="KW-0472">Membrane</keyword>
<evidence type="ECO:0000256" key="1">
    <source>
        <dbReference type="SAM" id="Phobius"/>
    </source>
</evidence>